<keyword evidence="2" id="KW-1185">Reference proteome</keyword>
<sequence length="99" mass="11269">MKKVVALLLVSILLVTLMVPAFAGPVEMCPDCSGALERTWSTTRVESKSVFVFIGIIPIPMYAVYEVETTYFVCSNTVHKHEHTRFLRYSSEPENYYIC</sequence>
<organism evidence="1 2">
    <name type="scientific">Aristaeella lactis</name>
    <dbReference type="NCBI Taxonomy" id="3046383"/>
    <lineage>
        <taxon>Bacteria</taxon>
        <taxon>Bacillati</taxon>
        <taxon>Bacillota</taxon>
        <taxon>Clostridia</taxon>
        <taxon>Eubacteriales</taxon>
        <taxon>Aristaeellaceae</taxon>
        <taxon>Aristaeella</taxon>
    </lineage>
</organism>
<protein>
    <submittedName>
        <fullName evidence="1">Uncharacterized protein</fullName>
    </submittedName>
</protein>
<accession>A0AC61PHE7</accession>
<dbReference type="EMBL" id="FWXZ01000001">
    <property type="protein sequence ID" value="SMC35145.1"/>
    <property type="molecule type" value="Genomic_DNA"/>
</dbReference>
<evidence type="ECO:0000313" key="1">
    <source>
        <dbReference type="EMBL" id="SMC35145.1"/>
    </source>
</evidence>
<dbReference type="Proteomes" id="UP000192328">
    <property type="component" value="Unassembled WGS sequence"/>
</dbReference>
<proteinExistence type="predicted"/>
<comment type="caution">
    <text evidence="1">The sequence shown here is derived from an EMBL/GenBank/DDBJ whole genome shotgun (WGS) entry which is preliminary data.</text>
</comment>
<gene>
    <name evidence="1" type="ORF">SAMN06297397_0182</name>
</gene>
<name>A0AC61PHE7_9FIRM</name>
<evidence type="ECO:0000313" key="2">
    <source>
        <dbReference type="Proteomes" id="UP000192328"/>
    </source>
</evidence>
<reference evidence="1" key="1">
    <citation type="submission" date="2017-04" db="EMBL/GenBank/DDBJ databases">
        <authorList>
            <person name="Varghese N."/>
            <person name="Submissions S."/>
        </authorList>
    </citation>
    <scope>NUCLEOTIDE SEQUENCE</scope>
    <source>
        <strain evidence="1">WTE2008</strain>
    </source>
</reference>